<evidence type="ECO:0000259" key="5">
    <source>
        <dbReference type="Pfam" id="PF13330"/>
    </source>
</evidence>
<feature type="domain" description="WxxW" evidence="5">
    <location>
        <begin position="51"/>
        <end position="134"/>
    </location>
</feature>
<dbReference type="GO" id="GO:0005576">
    <property type="term" value="C:extracellular region"/>
    <property type="evidence" value="ECO:0007669"/>
    <property type="project" value="UniProtKB-SubCell"/>
</dbReference>
<evidence type="ECO:0000313" key="6">
    <source>
        <dbReference type="Ensembl" id="ENSXMAP00000003523.2"/>
    </source>
</evidence>
<comment type="subcellular location">
    <subcellularLocation>
        <location evidence="1">Secreted</location>
    </subcellularLocation>
</comment>
<evidence type="ECO:0000256" key="4">
    <source>
        <dbReference type="ARBA" id="ARBA00023180"/>
    </source>
</evidence>
<reference evidence="7" key="1">
    <citation type="submission" date="2012-01" db="EMBL/GenBank/DDBJ databases">
        <authorList>
            <person name="Walter R."/>
            <person name="Schartl M."/>
            <person name="Warren W."/>
        </authorList>
    </citation>
    <scope>NUCLEOTIDE SEQUENCE [LARGE SCALE GENOMIC DNA]</scope>
    <source>
        <strain evidence="7">JP 163 A</strain>
    </source>
</reference>
<protein>
    <submittedName>
        <fullName evidence="6">Cartilage intermediate layer protein 2-like</fullName>
    </submittedName>
</protein>
<dbReference type="PANTHER" id="PTHR15031:SF4">
    <property type="entry name" value="CARTILAGE INTERMEDIATE LAYER PROTEIN 1"/>
    <property type="match status" value="1"/>
</dbReference>
<reference evidence="6" key="4">
    <citation type="submission" date="2025-09" db="UniProtKB">
        <authorList>
            <consortium name="Ensembl"/>
        </authorList>
    </citation>
    <scope>IDENTIFICATION</scope>
    <source>
        <strain evidence="6">JP 163 A</strain>
    </source>
</reference>
<proteinExistence type="predicted"/>
<reference evidence="6" key="3">
    <citation type="submission" date="2025-08" db="UniProtKB">
        <authorList>
            <consortium name="Ensembl"/>
        </authorList>
    </citation>
    <scope>IDENTIFICATION</scope>
    <source>
        <strain evidence="6">JP 163 A</strain>
    </source>
</reference>
<dbReference type="eggNOG" id="ENOG502R7BT">
    <property type="taxonomic scope" value="Eukaryota"/>
</dbReference>
<accession>M3ZMT0</accession>
<evidence type="ECO:0000256" key="1">
    <source>
        <dbReference type="ARBA" id="ARBA00004613"/>
    </source>
</evidence>
<keyword evidence="7" id="KW-1185">Reference proteome</keyword>
<dbReference type="STRING" id="8083.ENSXMAP00000003523"/>
<evidence type="ECO:0000256" key="3">
    <source>
        <dbReference type="ARBA" id="ARBA00022729"/>
    </source>
</evidence>
<keyword evidence="3" id="KW-0732">Signal</keyword>
<dbReference type="InterPro" id="IPR025155">
    <property type="entry name" value="WxxW_domain"/>
</dbReference>
<organism evidence="6 7">
    <name type="scientific">Xiphophorus maculatus</name>
    <name type="common">Southern platyfish</name>
    <name type="synonym">Platypoecilus maculatus</name>
    <dbReference type="NCBI Taxonomy" id="8083"/>
    <lineage>
        <taxon>Eukaryota</taxon>
        <taxon>Metazoa</taxon>
        <taxon>Chordata</taxon>
        <taxon>Craniata</taxon>
        <taxon>Vertebrata</taxon>
        <taxon>Euteleostomi</taxon>
        <taxon>Actinopterygii</taxon>
        <taxon>Neopterygii</taxon>
        <taxon>Teleostei</taxon>
        <taxon>Neoteleostei</taxon>
        <taxon>Acanthomorphata</taxon>
        <taxon>Ovalentaria</taxon>
        <taxon>Atherinomorphae</taxon>
        <taxon>Cyprinodontiformes</taxon>
        <taxon>Poeciliidae</taxon>
        <taxon>Poeciliinae</taxon>
        <taxon>Xiphophorus</taxon>
    </lineage>
</organism>
<feature type="domain" description="WxxW" evidence="5">
    <location>
        <begin position="144"/>
        <end position="229"/>
    </location>
</feature>
<dbReference type="HOGENOM" id="CLU_105906_0_0_1"/>
<evidence type="ECO:0000313" key="7">
    <source>
        <dbReference type="Proteomes" id="UP000002852"/>
    </source>
</evidence>
<keyword evidence="2" id="KW-0964">Secreted</keyword>
<dbReference type="PANTHER" id="PTHR15031">
    <property type="entry name" value="CARTILAGE INTERMEDIATE LAYER PROTEIN CLIP"/>
    <property type="match status" value="1"/>
</dbReference>
<evidence type="ECO:0000256" key="2">
    <source>
        <dbReference type="ARBA" id="ARBA00022525"/>
    </source>
</evidence>
<dbReference type="InParanoid" id="M3ZMT0"/>
<sequence length="235" mass="27087">MLKAHASVHLNSVDGLFFSFYNTILALLFKTCLPLFMFLSEQCFFFPSEGWTEWFDRDNPSGSGDWETLSSLRRENPGKICPNPKSIEARTLSGRNAEDTGEKIYKYDTTSGFVCRMKDQRDRKCHDYKVRFSCSFDTCENVCWTKWYNRDHPSGSGDWEHLSALRKEKHGGDLCADPVYVEAVTVEDEIPALKTGQKFHYYSPGKGFVCRNKDQRFDKCRNYKVCFGCSCRSVA</sequence>
<dbReference type="GeneTree" id="ENSGT00390000008152"/>
<dbReference type="InterPro" id="IPR039675">
    <property type="entry name" value="CILP1/CILP2"/>
</dbReference>
<keyword evidence="4" id="KW-0325">Glycoprotein</keyword>
<dbReference type="Pfam" id="PF13330">
    <property type="entry name" value="Mucin2_WxxW"/>
    <property type="match status" value="2"/>
</dbReference>
<reference evidence="7" key="2">
    <citation type="journal article" date="2013" name="Nat. Genet.">
        <title>The genome of the platyfish, Xiphophorus maculatus, provides insights into evolutionary adaptation and several complex traits.</title>
        <authorList>
            <person name="Schartl M."/>
            <person name="Walter R.B."/>
            <person name="Shen Y."/>
            <person name="Garcia T."/>
            <person name="Catchen J."/>
            <person name="Amores A."/>
            <person name="Braasch I."/>
            <person name="Chalopin D."/>
            <person name="Volff J.N."/>
            <person name="Lesch K.P."/>
            <person name="Bisazza A."/>
            <person name="Minx P."/>
            <person name="Hillier L."/>
            <person name="Wilson R.K."/>
            <person name="Fuerstenberg S."/>
            <person name="Boore J."/>
            <person name="Searle S."/>
            <person name="Postlethwait J.H."/>
            <person name="Warren W.C."/>
        </authorList>
    </citation>
    <scope>NUCLEOTIDE SEQUENCE [LARGE SCALE GENOMIC DNA]</scope>
    <source>
        <strain evidence="7">JP 163 A</strain>
    </source>
</reference>
<dbReference type="Proteomes" id="UP000002852">
    <property type="component" value="Unassembled WGS sequence"/>
</dbReference>
<dbReference type="Ensembl" id="ENSXMAT00000003528.2">
    <property type="protein sequence ID" value="ENSXMAP00000003523.2"/>
    <property type="gene ID" value="ENSXMAG00000003517.2"/>
</dbReference>
<name>M3ZMT0_XIPMA</name>
<dbReference type="OMA" id="TGKCSDY"/>
<dbReference type="AlphaFoldDB" id="M3ZMT0"/>